<accession>A0A9N9GJC3</accession>
<dbReference type="OrthoDB" id="2417504at2759"/>
<gene>
    <name evidence="2" type="ORF">PBRASI_LOCUS8367</name>
</gene>
<proteinExistence type="predicted"/>
<evidence type="ECO:0000313" key="2">
    <source>
        <dbReference type="EMBL" id="CAG8614712.1"/>
    </source>
</evidence>
<feature type="region of interest" description="Disordered" evidence="1">
    <location>
        <begin position="1"/>
        <end position="97"/>
    </location>
</feature>
<dbReference type="EMBL" id="CAJVPI010001478">
    <property type="protein sequence ID" value="CAG8614712.1"/>
    <property type="molecule type" value="Genomic_DNA"/>
</dbReference>
<comment type="caution">
    <text evidence="2">The sequence shown here is derived from an EMBL/GenBank/DDBJ whole genome shotgun (WGS) entry which is preliminary data.</text>
</comment>
<reference evidence="2" key="1">
    <citation type="submission" date="2021-06" db="EMBL/GenBank/DDBJ databases">
        <authorList>
            <person name="Kallberg Y."/>
            <person name="Tangrot J."/>
            <person name="Rosling A."/>
        </authorList>
    </citation>
    <scope>NUCLEOTIDE SEQUENCE</scope>
    <source>
        <strain evidence="2">BR232B</strain>
    </source>
</reference>
<evidence type="ECO:0000313" key="3">
    <source>
        <dbReference type="Proteomes" id="UP000789739"/>
    </source>
</evidence>
<protein>
    <submittedName>
        <fullName evidence="2">4746_t:CDS:1</fullName>
    </submittedName>
</protein>
<keyword evidence="3" id="KW-1185">Reference proteome</keyword>
<feature type="compositionally biased region" description="Basic and acidic residues" evidence="1">
    <location>
        <begin position="26"/>
        <end position="35"/>
    </location>
</feature>
<organism evidence="2 3">
    <name type="scientific">Paraglomus brasilianum</name>
    <dbReference type="NCBI Taxonomy" id="144538"/>
    <lineage>
        <taxon>Eukaryota</taxon>
        <taxon>Fungi</taxon>
        <taxon>Fungi incertae sedis</taxon>
        <taxon>Mucoromycota</taxon>
        <taxon>Glomeromycotina</taxon>
        <taxon>Glomeromycetes</taxon>
        <taxon>Paraglomerales</taxon>
        <taxon>Paraglomeraceae</taxon>
        <taxon>Paraglomus</taxon>
    </lineage>
</organism>
<dbReference type="AlphaFoldDB" id="A0A9N9GJC3"/>
<feature type="compositionally biased region" description="Low complexity" evidence="1">
    <location>
        <begin position="69"/>
        <end position="84"/>
    </location>
</feature>
<feature type="compositionally biased region" description="Polar residues" evidence="1">
    <location>
        <begin position="39"/>
        <end position="48"/>
    </location>
</feature>
<name>A0A9N9GJC3_9GLOM</name>
<sequence length="232" mass="26390">MEFPEEASQPDEVNNVNSDMPAPEDTEFKTTHETESSEDANSSTTRPVSTEFFAPDFDTIWEQSDDLSDNLSNDLPDDVPNTNDLPDDLPDASSYSYDDRSSNGFFGDINNGEFAWRRTDSTFIQNLYRLIELRSDTSTTGTVDKAIIHPPDLGNLCNTLAPESYHSIADIRFEKLGKEHLDLVGCYGNRELILKLLLQSNCINQDRLIAYINIDKYQYCIFYIYAFLMSIM</sequence>
<evidence type="ECO:0000256" key="1">
    <source>
        <dbReference type="SAM" id="MobiDB-lite"/>
    </source>
</evidence>
<dbReference type="Proteomes" id="UP000789739">
    <property type="component" value="Unassembled WGS sequence"/>
</dbReference>